<comment type="caution">
    <text evidence="2">The sequence shown here is derived from an EMBL/GenBank/DDBJ whole genome shotgun (WGS) entry which is preliminary data.</text>
</comment>
<keyword evidence="1" id="KW-0472">Membrane</keyword>
<dbReference type="Proteomes" id="UP001642409">
    <property type="component" value="Unassembled WGS sequence"/>
</dbReference>
<evidence type="ECO:0000256" key="1">
    <source>
        <dbReference type="SAM" id="Phobius"/>
    </source>
</evidence>
<reference evidence="2" key="1">
    <citation type="submission" date="2023-06" db="EMBL/GenBank/DDBJ databases">
        <authorList>
            <person name="Kurt Z."/>
        </authorList>
    </citation>
    <scope>NUCLEOTIDE SEQUENCE</scope>
</reference>
<evidence type="ECO:0000313" key="3">
    <source>
        <dbReference type="EMBL" id="CAL6007815.1"/>
    </source>
</evidence>
<feature type="transmembrane region" description="Helical" evidence="1">
    <location>
        <begin position="48"/>
        <end position="66"/>
    </location>
</feature>
<accession>A0AA86NUB6</accession>
<evidence type="ECO:0000313" key="2">
    <source>
        <dbReference type="EMBL" id="CAI9925397.1"/>
    </source>
</evidence>
<sequence>MFFTYYWYSSPMLYLETTKLYLFRLMINIRVSELCVEWTYLIGISKHFSFFIAMCLAFYFYIHFSFKRIQHFSFNFIFQFQSNYKMLAISLFYVQKEEQYLSSTFGITKPTYCMNSNWNLGTIGRRICCANLRFLLFSNFGTRLVYSSIRFFLCNLFQPTQNILKLIGLQRA</sequence>
<keyword evidence="4" id="KW-1185">Reference proteome</keyword>
<reference evidence="3 4" key="2">
    <citation type="submission" date="2024-07" db="EMBL/GenBank/DDBJ databases">
        <authorList>
            <person name="Akdeniz Z."/>
        </authorList>
    </citation>
    <scope>NUCLEOTIDE SEQUENCE [LARGE SCALE GENOMIC DNA]</scope>
</reference>
<organism evidence="2">
    <name type="scientific">Hexamita inflata</name>
    <dbReference type="NCBI Taxonomy" id="28002"/>
    <lineage>
        <taxon>Eukaryota</taxon>
        <taxon>Metamonada</taxon>
        <taxon>Diplomonadida</taxon>
        <taxon>Hexamitidae</taxon>
        <taxon>Hexamitinae</taxon>
        <taxon>Hexamita</taxon>
    </lineage>
</organism>
<proteinExistence type="predicted"/>
<evidence type="ECO:0000313" key="4">
    <source>
        <dbReference type="Proteomes" id="UP001642409"/>
    </source>
</evidence>
<name>A0AA86NUB6_9EUKA</name>
<gene>
    <name evidence="2" type="ORF">HINF_LOCUS13042</name>
    <name evidence="3" type="ORF">HINF_LOCUS20820</name>
</gene>
<feature type="transmembrane region" description="Helical" evidence="1">
    <location>
        <begin position="21"/>
        <end position="42"/>
    </location>
</feature>
<dbReference type="AlphaFoldDB" id="A0AA86NUB6"/>
<dbReference type="EMBL" id="CAXDID020000056">
    <property type="protein sequence ID" value="CAL6007815.1"/>
    <property type="molecule type" value="Genomic_DNA"/>
</dbReference>
<dbReference type="EMBL" id="CATOUU010000341">
    <property type="protein sequence ID" value="CAI9925397.1"/>
    <property type="molecule type" value="Genomic_DNA"/>
</dbReference>
<keyword evidence="1" id="KW-1133">Transmembrane helix</keyword>
<protein>
    <submittedName>
        <fullName evidence="3">Hypothetical_protein</fullName>
    </submittedName>
</protein>
<keyword evidence="1" id="KW-0812">Transmembrane</keyword>